<dbReference type="Pfam" id="PF13561">
    <property type="entry name" value="adh_short_C2"/>
    <property type="match status" value="1"/>
</dbReference>
<dbReference type="EMBL" id="ML992502">
    <property type="protein sequence ID" value="KAF2227075.1"/>
    <property type="molecule type" value="Genomic_DNA"/>
</dbReference>
<dbReference type="PRINTS" id="PR00080">
    <property type="entry name" value="SDRFAMILY"/>
</dbReference>
<dbReference type="GO" id="GO:0006633">
    <property type="term" value="P:fatty acid biosynthetic process"/>
    <property type="evidence" value="ECO:0007669"/>
    <property type="project" value="TreeGrafter"/>
</dbReference>
<feature type="non-terminal residue" evidence="4">
    <location>
        <position position="1"/>
    </location>
</feature>
<name>A0A6A6GMU6_9PEZI</name>
<keyword evidence="5" id="KW-1185">Reference proteome</keyword>
<evidence type="ECO:0000313" key="5">
    <source>
        <dbReference type="Proteomes" id="UP000799538"/>
    </source>
</evidence>
<organism evidence="4 5">
    <name type="scientific">Elsinoe ampelina</name>
    <dbReference type="NCBI Taxonomy" id="302913"/>
    <lineage>
        <taxon>Eukaryota</taxon>
        <taxon>Fungi</taxon>
        <taxon>Dikarya</taxon>
        <taxon>Ascomycota</taxon>
        <taxon>Pezizomycotina</taxon>
        <taxon>Dothideomycetes</taxon>
        <taxon>Dothideomycetidae</taxon>
        <taxon>Myriangiales</taxon>
        <taxon>Elsinoaceae</taxon>
        <taxon>Elsinoe</taxon>
    </lineage>
</organism>
<feature type="non-terminal residue" evidence="4">
    <location>
        <position position="237"/>
    </location>
</feature>
<evidence type="ECO:0000256" key="2">
    <source>
        <dbReference type="ARBA" id="ARBA00022857"/>
    </source>
</evidence>
<proteinExistence type="inferred from homology"/>
<dbReference type="AlphaFoldDB" id="A0A6A6GMU6"/>
<dbReference type="GO" id="GO:0016616">
    <property type="term" value="F:oxidoreductase activity, acting on the CH-OH group of donors, NAD or NADP as acceptor"/>
    <property type="evidence" value="ECO:0007669"/>
    <property type="project" value="TreeGrafter"/>
</dbReference>
<dbReference type="PANTHER" id="PTHR42760:SF133">
    <property type="entry name" value="3-OXOACYL-[ACYL-CARRIER-PROTEIN] REDUCTASE"/>
    <property type="match status" value="1"/>
</dbReference>
<dbReference type="PANTHER" id="PTHR42760">
    <property type="entry name" value="SHORT-CHAIN DEHYDROGENASES/REDUCTASES FAMILY MEMBER"/>
    <property type="match status" value="1"/>
</dbReference>
<evidence type="ECO:0000256" key="3">
    <source>
        <dbReference type="ARBA" id="ARBA00023002"/>
    </source>
</evidence>
<evidence type="ECO:0008006" key="6">
    <source>
        <dbReference type="Google" id="ProtNLM"/>
    </source>
</evidence>
<dbReference type="FunFam" id="3.40.50.720:FF:000173">
    <property type="entry name" value="3-oxoacyl-[acyl-carrier protein] reductase"/>
    <property type="match status" value="1"/>
</dbReference>
<dbReference type="InterPro" id="IPR036291">
    <property type="entry name" value="NAD(P)-bd_dom_sf"/>
</dbReference>
<dbReference type="PROSITE" id="PS00061">
    <property type="entry name" value="ADH_SHORT"/>
    <property type="match status" value="1"/>
</dbReference>
<sequence length="237" mass="24586">ALITGASRGIGLSTAHLLASHGCHLTLIARTPSTLSTALSTLPSPAPSSPPHRVVAGDISSRSFWHDLDKTIPRQERVDVLVNSAGISHQSLFLRTSEDLVEQVVGTNLMGCLWGAKWAGKRMVGKGVIVNVASLLGTHGGMGSAAYAASKAGVVGFTRALAAELGPSGVRVNAVLPGYVQTDMTDAMTPEAREQAAARIPLKRFGTADEVADAVLFLIQNGYAHNCVLNLDGGLSA</sequence>
<dbReference type="OrthoDB" id="1669814at2759"/>
<keyword evidence="3" id="KW-0560">Oxidoreductase</keyword>
<dbReference type="PRINTS" id="PR00081">
    <property type="entry name" value="GDHRDH"/>
</dbReference>
<dbReference type="Gene3D" id="3.40.50.720">
    <property type="entry name" value="NAD(P)-binding Rossmann-like Domain"/>
    <property type="match status" value="1"/>
</dbReference>
<accession>A0A6A6GMU6</accession>
<keyword evidence="2" id="KW-0521">NADP</keyword>
<dbReference type="InterPro" id="IPR002347">
    <property type="entry name" value="SDR_fam"/>
</dbReference>
<dbReference type="GO" id="GO:0048038">
    <property type="term" value="F:quinone binding"/>
    <property type="evidence" value="ECO:0007669"/>
    <property type="project" value="TreeGrafter"/>
</dbReference>
<protein>
    <recommendedName>
        <fullName evidence="6">3-oxoacyl-reductase</fullName>
    </recommendedName>
</protein>
<dbReference type="SUPFAM" id="SSF51735">
    <property type="entry name" value="NAD(P)-binding Rossmann-fold domains"/>
    <property type="match status" value="1"/>
</dbReference>
<dbReference type="InterPro" id="IPR020904">
    <property type="entry name" value="Sc_DH/Rdtase_CS"/>
</dbReference>
<dbReference type="Proteomes" id="UP000799538">
    <property type="component" value="Unassembled WGS sequence"/>
</dbReference>
<evidence type="ECO:0000313" key="4">
    <source>
        <dbReference type="EMBL" id="KAF2227075.1"/>
    </source>
</evidence>
<comment type="similarity">
    <text evidence="1">Belongs to the short-chain dehydrogenases/reductases (SDR) family.</text>
</comment>
<evidence type="ECO:0000256" key="1">
    <source>
        <dbReference type="ARBA" id="ARBA00006484"/>
    </source>
</evidence>
<gene>
    <name evidence="4" type="ORF">BDZ85DRAFT_174787</name>
</gene>
<reference evidence="5" key="1">
    <citation type="journal article" date="2020" name="Stud. Mycol.">
        <title>101 Dothideomycetes genomes: A test case for predicting lifestyles and emergence of pathogens.</title>
        <authorList>
            <person name="Haridas S."/>
            <person name="Albert R."/>
            <person name="Binder M."/>
            <person name="Bloem J."/>
            <person name="LaButti K."/>
            <person name="Salamov A."/>
            <person name="Andreopoulos B."/>
            <person name="Baker S."/>
            <person name="Barry K."/>
            <person name="Bills G."/>
            <person name="Bluhm B."/>
            <person name="Cannon C."/>
            <person name="Castanera R."/>
            <person name="Culley D."/>
            <person name="Daum C."/>
            <person name="Ezra D."/>
            <person name="Gonzalez J."/>
            <person name="Henrissat B."/>
            <person name="Kuo A."/>
            <person name="Liang C."/>
            <person name="Lipzen A."/>
            <person name="Lutzoni F."/>
            <person name="Magnuson J."/>
            <person name="Mondo S."/>
            <person name="Nolan M."/>
            <person name="Ohm R."/>
            <person name="Pangilinan J."/>
            <person name="Park H.-J."/>
            <person name="Ramirez L."/>
            <person name="Alfaro M."/>
            <person name="Sun H."/>
            <person name="Tritt A."/>
            <person name="Yoshinaga Y."/>
            <person name="Zwiers L.-H."/>
            <person name="Turgeon B."/>
            <person name="Goodwin S."/>
            <person name="Spatafora J."/>
            <person name="Crous P."/>
            <person name="Grigoriev I."/>
        </authorList>
    </citation>
    <scope>NUCLEOTIDE SEQUENCE [LARGE SCALE GENOMIC DNA]</scope>
    <source>
        <strain evidence="5">CECT 20119</strain>
    </source>
</reference>